<reference evidence="1" key="1">
    <citation type="submission" date="2006-05" db="EMBL/GenBank/DDBJ databases">
        <authorList>
            <person name="Town C.D."/>
            <person name="Ronning C.M."/>
            <person name="Cheung F."/>
            <person name="Haas B.J."/>
            <person name="Althoff R."/>
            <person name="Arbogast T."/>
            <person name="Hine E."/>
            <person name="Piffanelli P."/>
            <person name="Tallon L.J."/>
        </authorList>
    </citation>
    <scope>NUCLEOTIDE SEQUENCE</scope>
</reference>
<dbReference type="AlphaFoldDB" id="Q1ENZ7"/>
<protein>
    <submittedName>
        <fullName evidence="1">Uncharacterized protein</fullName>
    </submittedName>
</protein>
<accession>Q1ENZ7</accession>
<evidence type="ECO:0000313" key="1">
    <source>
        <dbReference type="EMBL" id="ABF70160.1"/>
    </source>
</evidence>
<gene>
    <name evidence="1" type="ORF">MA4_112I10.46</name>
</gene>
<organism evidence="1">
    <name type="scientific">Musa acuminata</name>
    <name type="common">Banana</name>
    <name type="synonym">Musa cavendishii</name>
    <dbReference type="NCBI Taxonomy" id="4641"/>
    <lineage>
        <taxon>Eukaryota</taxon>
        <taxon>Viridiplantae</taxon>
        <taxon>Streptophyta</taxon>
        <taxon>Embryophyta</taxon>
        <taxon>Tracheophyta</taxon>
        <taxon>Spermatophyta</taxon>
        <taxon>Magnoliopsida</taxon>
        <taxon>Liliopsida</taxon>
        <taxon>Zingiberales</taxon>
        <taxon>Musaceae</taxon>
        <taxon>Musa</taxon>
    </lineage>
</organism>
<dbReference type="EMBL" id="AC186756">
    <property type="protein sequence ID" value="ABF70160.1"/>
    <property type="molecule type" value="Genomic_DNA"/>
</dbReference>
<sequence length="119" mass="13686">MPIGDRLLLLLLPPSFGKIRDRFRLVLVAIARAMFAVRFQRVLAVEGSMGAALGPLKEQGFILATLLGPSAFFFDGGDGHHYIVAMEEREERKRSAYRRERERERERNRKICGWLDKQV</sequence>
<proteinExistence type="predicted"/>
<name>Q1ENZ7_MUSAC</name>